<sequence length="182" mass="20653">MSMSKWDLQETPSSPHSNIQSFLDSVTPTVPTTQVYELAKSYPALLTLNSTDVSAYSWMSVAWYPIYQIPEVRNVKELSASFLTYHQLSTSSIKAKGYLPNSTVEEDNMSGGSKGNNLGSEIKIHPFAMASYKMFGTLWTNPGSSDQNIILSHLNDAASWLNQQNFWHPDFNFFVSRRHRRY</sequence>
<dbReference type="PANTHER" id="PTHR31343">
    <property type="entry name" value="T15D22.8"/>
    <property type="match status" value="1"/>
</dbReference>
<name>A0AAD9TGG0_9ROSI</name>
<comment type="caution">
    <text evidence="2">The sequence shown here is derived from an EMBL/GenBank/DDBJ whole genome shotgun (WGS) entry which is preliminary data.</text>
</comment>
<dbReference type="AlphaFoldDB" id="A0AAD9TGG0"/>
<feature type="compositionally biased region" description="Polar residues" evidence="1">
    <location>
        <begin position="10"/>
        <end position="22"/>
    </location>
</feature>
<gene>
    <name evidence="2" type="ORF">Ddye_029926</name>
</gene>
<evidence type="ECO:0000313" key="3">
    <source>
        <dbReference type="Proteomes" id="UP001280121"/>
    </source>
</evidence>
<evidence type="ECO:0000313" key="2">
    <source>
        <dbReference type="EMBL" id="KAK2635134.1"/>
    </source>
</evidence>
<feature type="region of interest" description="Disordered" evidence="1">
    <location>
        <begin position="1"/>
        <end position="22"/>
    </location>
</feature>
<evidence type="ECO:0000256" key="1">
    <source>
        <dbReference type="SAM" id="MobiDB-lite"/>
    </source>
</evidence>
<dbReference type="PANTHER" id="PTHR31343:SF3">
    <property type="entry name" value="DUF789 DOMAIN-CONTAINING PROTEIN"/>
    <property type="match status" value="1"/>
</dbReference>
<reference evidence="2" key="1">
    <citation type="journal article" date="2023" name="Plant J.">
        <title>Genome sequences and population genomics provide insights into the demographic history, inbreeding, and mutation load of two 'living fossil' tree species of Dipteronia.</title>
        <authorList>
            <person name="Feng Y."/>
            <person name="Comes H.P."/>
            <person name="Chen J."/>
            <person name="Zhu S."/>
            <person name="Lu R."/>
            <person name="Zhang X."/>
            <person name="Li P."/>
            <person name="Qiu J."/>
            <person name="Olsen K.M."/>
            <person name="Qiu Y."/>
        </authorList>
    </citation>
    <scope>NUCLEOTIDE SEQUENCE</scope>
    <source>
        <strain evidence="2">KIB01</strain>
    </source>
</reference>
<dbReference type="Proteomes" id="UP001280121">
    <property type="component" value="Unassembled WGS sequence"/>
</dbReference>
<protein>
    <submittedName>
        <fullName evidence="2">Uncharacterized protein</fullName>
    </submittedName>
</protein>
<dbReference type="EMBL" id="JANJYI010000009">
    <property type="protein sequence ID" value="KAK2635134.1"/>
    <property type="molecule type" value="Genomic_DNA"/>
</dbReference>
<proteinExistence type="predicted"/>
<dbReference type="Pfam" id="PF05623">
    <property type="entry name" value="DUF789"/>
    <property type="match status" value="1"/>
</dbReference>
<keyword evidence="3" id="KW-1185">Reference proteome</keyword>
<organism evidence="2 3">
    <name type="scientific">Dipteronia dyeriana</name>
    <dbReference type="NCBI Taxonomy" id="168575"/>
    <lineage>
        <taxon>Eukaryota</taxon>
        <taxon>Viridiplantae</taxon>
        <taxon>Streptophyta</taxon>
        <taxon>Embryophyta</taxon>
        <taxon>Tracheophyta</taxon>
        <taxon>Spermatophyta</taxon>
        <taxon>Magnoliopsida</taxon>
        <taxon>eudicotyledons</taxon>
        <taxon>Gunneridae</taxon>
        <taxon>Pentapetalae</taxon>
        <taxon>rosids</taxon>
        <taxon>malvids</taxon>
        <taxon>Sapindales</taxon>
        <taxon>Sapindaceae</taxon>
        <taxon>Hippocastanoideae</taxon>
        <taxon>Acereae</taxon>
        <taxon>Dipteronia</taxon>
    </lineage>
</organism>
<accession>A0AAD9TGG0</accession>
<dbReference type="InterPro" id="IPR008507">
    <property type="entry name" value="DUF789"/>
</dbReference>